<name>W0REJ7_9BACT</name>
<protein>
    <submittedName>
        <fullName evidence="4">Methionine synthase B12-binding module cap domain protein</fullName>
    </submittedName>
</protein>
<dbReference type="PANTHER" id="PTHR45833:SF1">
    <property type="entry name" value="METHIONINE SYNTHASE"/>
    <property type="match status" value="1"/>
</dbReference>
<reference evidence="4 5" key="1">
    <citation type="journal article" date="2014" name="Genome Announc.">
        <title>Genome Sequence and Methylome of Soil Bacterium Gemmatirosa kalamazoonensis KBS708T, a Member of the Rarely Cultivated Gemmatimonadetes Phylum.</title>
        <authorList>
            <person name="Debruyn J.M."/>
            <person name="Radosevich M."/>
            <person name="Wommack K.E."/>
            <person name="Polson S.W."/>
            <person name="Hauser L.J."/>
            <person name="Fawaz M.N."/>
            <person name="Korlach J."/>
            <person name="Tsai Y.C."/>
        </authorList>
    </citation>
    <scope>NUCLEOTIDE SEQUENCE [LARGE SCALE GENOMIC DNA]</scope>
    <source>
        <strain evidence="4 5">KBS708</strain>
    </source>
</reference>
<keyword evidence="2" id="KW-0170">Cobalt</keyword>
<dbReference type="SUPFAM" id="SSF52242">
    <property type="entry name" value="Cobalamin (vitamin B12)-binding domain"/>
    <property type="match status" value="1"/>
</dbReference>
<dbReference type="InterPro" id="IPR050554">
    <property type="entry name" value="Met_Synthase/Corrinoid"/>
</dbReference>
<dbReference type="OrthoDB" id="5756833at2"/>
<dbReference type="eggNOG" id="COG5012">
    <property type="taxonomic scope" value="Bacteria"/>
</dbReference>
<evidence type="ECO:0000256" key="2">
    <source>
        <dbReference type="ARBA" id="ARBA00023285"/>
    </source>
</evidence>
<dbReference type="GO" id="GO:0008705">
    <property type="term" value="F:methionine synthase activity"/>
    <property type="evidence" value="ECO:0007669"/>
    <property type="project" value="TreeGrafter"/>
</dbReference>
<keyword evidence="1" id="KW-0479">Metal-binding</keyword>
<evidence type="ECO:0000259" key="3">
    <source>
        <dbReference type="PROSITE" id="PS51332"/>
    </source>
</evidence>
<dbReference type="Pfam" id="PF02310">
    <property type="entry name" value="B12-binding"/>
    <property type="match status" value="1"/>
</dbReference>
<feature type="domain" description="B12-binding" evidence="3">
    <location>
        <begin position="96"/>
        <end position="226"/>
    </location>
</feature>
<dbReference type="InterPro" id="IPR036724">
    <property type="entry name" value="Cobalamin-bd_sf"/>
</dbReference>
<dbReference type="GO" id="GO:0046653">
    <property type="term" value="P:tetrahydrofolate metabolic process"/>
    <property type="evidence" value="ECO:0007669"/>
    <property type="project" value="TreeGrafter"/>
</dbReference>
<dbReference type="PANTHER" id="PTHR45833">
    <property type="entry name" value="METHIONINE SYNTHASE"/>
    <property type="match status" value="1"/>
</dbReference>
<dbReference type="Gene3D" id="3.40.50.280">
    <property type="entry name" value="Cobalamin-binding domain"/>
    <property type="match status" value="1"/>
</dbReference>
<dbReference type="GO" id="GO:0050667">
    <property type="term" value="P:homocysteine metabolic process"/>
    <property type="evidence" value="ECO:0007669"/>
    <property type="project" value="TreeGrafter"/>
</dbReference>
<dbReference type="InterPro" id="IPR003759">
    <property type="entry name" value="Cbl-bd_cap"/>
</dbReference>
<dbReference type="InterPro" id="IPR036594">
    <property type="entry name" value="Meth_synthase_dom"/>
</dbReference>
<dbReference type="HOGENOM" id="CLU_064060_1_1_0"/>
<gene>
    <name evidence="4" type="ORF">J421_0266</name>
</gene>
<evidence type="ECO:0000313" key="4">
    <source>
        <dbReference type="EMBL" id="AHG87803.1"/>
    </source>
</evidence>
<dbReference type="GO" id="GO:0046872">
    <property type="term" value="F:metal ion binding"/>
    <property type="evidence" value="ECO:0007669"/>
    <property type="project" value="UniProtKB-KW"/>
</dbReference>
<dbReference type="GO" id="GO:0005829">
    <property type="term" value="C:cytosol"/>
    <property type="evidence" value="ECO:0007669"/>
    <property type="project" value="TreeGrafter"/>
</dbReference>
<dbReference type="Pfam" id="PF02607">
    <property type="entry name" value="B12-binding_2"/>
    <property type="match status" value="1"/>
</dbReference>
<evidence type="ECO:0000313" key="5">
    <source>
        <dbReference type="Proteomes" id="UP000019151"/>
    </source>
</evidence>
<dbReference type="InParanoid" id="W0REJ7"/>
<dbReference type="AlphaFoldDB" id="W0REJ7"/>
<keyword evidence="5" id="KW-1185">Reference proteome</keyword>
<dbReference type="InterPro" id="IPR006158">
    <property type="entry name" value="Cobalamin-bd"/>
</dbReference>
<dbReference type="GO" id="GO:0031419">
    <property type="term" value="F:cobalamin binding"/>
    <property type="evidence" value="ECO:0007669"/>
    <property type="project" value="InterPro"/>
</dbReference>
<dbReference type="SMART" id="SM01018">
    <property type="entry name" value="B12-binding_2"/>
    <property type="match status" value="1"/>
</dbReference>
<evidence type="ECO:0000256" key="1">
    <source>
        <dbReference type="ARBA" id="ARBA00022723"/>
    </source>
</evidence>
<dbReference type="Gene3D" id="1.10.1240.10">
    <property type="entry name" value="Methionine synthase domain"/>
    <property type="match status" value="1"/>
</dbReference>
<dbReference type="RefSeq" id="WP_025409361.1">
    <property type="nucleotide sequence ID" value="NZ_CP007128.1"/>
</dbReference>
<proteinExistence type="predicted"/>
<dbReference type="Proteomes" id="UP000019151">
    <property type="component" value="Chromosome"/>
</dbReference>
<dbReference type="PATRIC" id="fig|861299.3.peg.270"/>
<dbReference type="STRING" id="861299.J421_0266"/>
<dbReference type="PROSITE" id="PS51332">
    <property type="entry name" value="B12_BINDING"/>
    <property type="match status" value="1"/>
</dbReference>
<organism evidence="4 5">
    <name type="scientific">Gemmatirosa kalamazoonensis</name>
    <dbReference type="NCBI Taxonomy" id="861299"/>
    <lineage>
        <taxon>Bacteria</taxon>
        <taxon>Pseudomonadati</taxon>
        <taxon>Gemmatimonadota</taxon>
        <taxon>Gemmatimonadia</taxon>
        <taxon>Gemmatimonadales</taxon>
        <taxon>Gemmatimonadaceae</taxon>
        <taxon>Gemmatirosa</taxon>
    </lineage>
</organism>
<dbReference type="KEGG" id="gba:J421_0266"/>
<accession>W0REJ7</accession>
<sequence>MTAAGSGAAEVRDAYVRALRDGDRREAFRLIDEARAAGLDLGTIYMDVFQPALREVGRLWQENALTVADEHLATAITQAAMARVYEQAATWDGHARRTLVAACVDTERHEVGLRMLCDLLECAGWDTTYLGATVPVDSLVMMLRRRRPDVLALSAALPPHLPRLRDTIRAVRLAMHDAPPLVLVGGRPFLEDPALAARLGADLTAADATTAVRLLNERLAPPTAASDAA</sequence>
<dbReference type="SUPFAM" id="SSF47644">
    <property type="entry name" value="Methionine synthase domain"/>
    <property type="match status" value="1"/>
</dbReference>
<dbReference type="EMBL" id="CP007128">
    <property type="protein sequence ID" value="AHG87803.1"/>
    <property type="molecule type" value="Genomic_DNA"/>
</dbReference>